<proteinExistence type="predicted"/>
<evidence type="ECO:0000256" key="1">
    <source>
        <dbReference type="SAM" id="Phobius"/>
    </source>
</evidence>
<sequence>MKKMLLASSQRGATLIVVLFMLILITLIGVFAIRTAMTSLNIATNTQVGQFLSQTADTPLNQFYTSDLSKMVDLSGVVGFALQDSKLEPGNEYIFCYRPTSKVKFGASQSVATLRPPANKTAKATVASGGSAAFCDLTKDFGSNREAVVTQVAIKIPNDAVTDLPPGALLGEGTNVSAGTILPKNVVEQQRVRVTTTSIFPAFAKDIKAAQACVGIDSANPGYISDNTDVETKDFKTIANCLVDLGVPVNSQTQEFNLQTLFTQTEKP</sequence>
<organism evidence="3 4">
    <name type="scientific">Acinetobacter guillouiae NIPH 991</name>
    <dbReference type="NCBI Taxonomy" id="1217656"/>
    <lineage>
        <taxon>Bacteria</taxon>
        <taxon>Pseudomonadati</taxon>
        <taxon>Pseudomonadota</taxon>
        <taxon>Gammaproteobacteria</taxon>
        <taxon>Moraxellales</taxon>
        <taxon>Moraxellaceae</taxon>
        <taxon>Acinetobacter</taxon>
    </lineage>
</organism>
<dbReference type="EMBL" id="APPJ01000009">
    <property type="protein sequence ID" value="ENV17954.1"/>
    <property type="molecule type" value="Genomic_DNA"/>
</dbReference>
<keyword evidence="1" id="KW-1133">Transmembrane helix</keyword>
<gene>
    <name evidence="3" type="ORF">F964_01270</name>
</gene>
<dbReference type="HOGENOM" id="CLU_089204_0_0_6"/>
<comment type="caution">
    <text evidence="3">The sequence shown here is derived from an EMBL/GenBank/DDBJ whole genome shotgun (WGS) entry which is preliminary data.</text>
</comment>
<dbReference type="Pfam" id="PF14341">
    <property type="entry name" value="PilX_N"/>
    <property type="match status" value="1"/>
</dbReference>
<dbReference type="PATRIC" id="fig|1217656.3.peg.1238"/>
<keyword evidence="1" id="KW-0812">Transmembrane</keyword>
<keyword evidence="4" id="KW-1185">Reference proteome</keyword>
<accession>N8Y9K8</accession>
<name>N8Y9K8_ACIGI</name>
<protein>
    <recommendedName>
        <fullName evidence="2">Type 4 fimbrial biogenesis protein PilX N-terminal domain-containing protein</fullName>
    </recommendedName>
</protein>
<evidence type="ECO:0000313" key="4">
    <source>
        <dbReference type="Proteomes" id="UP000013148"/>
    </source>
</evidence>
<evidence type="ECO:0000259" key="2">
    <source>
        <dbReference type="Pfam" id="PF14341"/>
    </source>
</evidence>
<feature type="domain" description="Type 4 fimbrial biogenesis protein PilX N-terminal" evidence="2">
    <location>
        <begin position="11"/>
        <end position="51"/>
    </location>
</feature>
<evidence type="ECO:0000313" key="3">
    <source>
        <dbReference type="EMBL" id="ENV17954.1"/>
    </source>
</evidence>
<dbReference type="InterPro" id="IPR025746">
    <property type="entry name" value="PilX_N_dom"/>
</dbReference>
<dbReference type="Proteomes" id="UP000013148">
    <property type="component" value="Unassembled WGS sequence"/>
</dbReference>
<dbReference type="AlphaFoldDB" id="N8Y9K8"/>
<dbReference type="eggNOG" id="ENOG502ZNJR">
    <property type="taxonomic scope" value="Bacteria"/>
</dbReference>
<dbReference type="RefSeq" id="WP_004818643.1">
    <property type="nucleotide sequence ID" value="NZ_KB849456.1"/>
</dbReference>
<keyword evidence="1" id="KW-0472">Membrane</keyword>
<feature type="transmembrane region" description="Helical" evidence="1">
    <location>
        <begin position="12"/>
        <end position="33"/>
    </location>
</feature>
<reference evidence="3 4" key="1">
    <citation type="submission" date="2013-02" db="EMBL/GenBank/DDBJ databases">
        <title>The Genome Sequence of Acinetobacter guillouiae NIPH 991.</title>
        <authorList>
            <consortium name="The Broad Institute Genome Sequencing Platform"/>
            <consortium name="The Broad Institute Genome Sequencing Center for Infectious Disease"/>
            <person name="Cerqueira G."/>
            <person name="Feldgarden M."/>
            <person name="Courvalin P."/>
            <person name="Perichon B."/>
            <person name="Grillot-Courvalin C."/>
            <person name="Clermont D."/>
            <person name="Rocha E."/>
            <person name="Yoon E.-J."/>
            <person name="Nemec A."/>
            <person name="Walker B."/>
            <person name="Young S.K."/>
            <person name="Zeng Q."/>
            <person name="Gargeya S."/>
            <person name="Fitzgerald M."/>
            <person name="Haas B."/>
            <person name="Abouelleil A."/>
            <person name="Alvarado L."/>
            <person name="Arachchi H.M."/>
            <person name="Berlin A.M."/>
            <person name="Chapman S.B."/>
            <person name="Dewar J."/>
            <person name="Goldberg J."/>
            <person name="Griggs A."/>
            <person name="Gujja S."/>
            <person name="Hansen M."/>
            <person name="Howarth C."/>
            <person name="Imamovic A."/>
            <person name="Larimer J."/>
            <person name="McCowan C."/>
            <person name="Murphy C."/>
            <person name="Neiman D."/>
            <person name="Pearson M."/>
            <person name="Priest M."/>
            <person name="Roberts A."/>
            <person name="Saif S."/>
            <person name="Shea T."/>
            <person name="Sisk P."/>
            <person name="Sykes S."/>
            <person name="Wortman J."/>
            <person name="Nusbaum C."/>
            <person name="Birren B."/>
        </authorList>
    </citation>
    <scope>NUCLEOTIDE SEQUENCE [LARGE SCALE GENOMIC DNA]</scope>
    <source>
        <strain evidence="3 4">NIPH 991</strain>
    </source>
</reference>